<evidence type="ECO:0000256" key="1">
    <source>
        <dbReference type="SAM" id="MobiDB-lite"/>
    </source>
</evidence>
<protein>
    <submittedName>
        <fullName evidence="2">Uncharacterized protein</fullName>
    </submittedName>
</protein>
<feature type="non-terminal residue" evidence="2">
    <location>
        <position position="1"/>
    </location>
</feature>
<sequence length="52" mass="5726">EVAKKSKEPAEKAQEAPQYVKPKPAAVKINETAEKPMPAENVKELAEKPKEP</sequence>
<proteinExistence type="predicted"/>
<feature type="compositionally biased region" description="Basic and acidic residues" evidence="1">
    <location>
        <begin position="1"/>
        <end position="14"/>
    </location>
</feature>
<organism evidence="2">
    <name type="scientific">Tanacetum cinerariifolium</name>
    <name type="common">Dalmatian daisy</name>
    <name type="synonym">Chrysanthemum cinerariifolium</name>
    <dbReference type="NCBI Taxonomy" id="118510"/>
    <lineage>
        <taxon>Eukaryota</taxon>
        <taxon>Viridiplantae</taxon>
        <taxon>Streptophyta</taxon>
        <taxon>Embryophyta</taxon>
        <taxon>Tracheophyta</taxon>
        <taxon>Spermatophyta</taxon>
        <taxon>Magnoliopsida</taxon>
        <taxon>eudicotyledons</taxon>
        <taxon>Gunneridae</taxon>
        <taxon>Pentapetalae</taxon>
        <taxon>asterids</taxon>
        <taxon>campanulids</taxon>
        <taxon>Asterales</taxon>
        <taxon>Asteraceae</taxon>
        <taxon>Asteroideae</taxon>
        <taxon>Anthemideae</taxon>
        <taxon>Anthemidinae</taxon>
        <taxon>Tanacetum</taxon>
    </lineage>
</organism>
<evidence type="ECO:0000313" key="2">
    <source>
        <dbReference type="EMBL" id="GFD63811.1"/>
    </source>
</evidence>
<dbReference type="EMBL" id="BKCJ011998722">
    <property type="protein sequence ID" value="GFD63811.1"/>
    <property type="molecule type" value="Genomic_DNA"/>
</dbReference>
<reference evidence="2" key="1">
    <citation type="journal article" date="2019" name="Sci. Rep.">
        <title>Draft genome of Tanacetum cinerariifolium, the natural source of mosquito coil.</title>
        <authorList>
            <person name="Yamashiro T."/>
            <person name="Shiraishi A."/>
            <person name="Satake H."/>
            <person name="Nakayama K."/>
        </authorList>
    </citation>
    <scope>NUCLEOTIDE SEQUENCE</scope>
</reference>
<gene>
    <name evidence="2" type="ORF">Tci_935780</name>
</gene>
<accession>A0A699Y6C1</accession>
<feature type="compositionally biased region" description="Basic and acidic residues" evidence="1">
    <location>
        <begin position="41"/>
        <end position="52"/>
    </location>
</feature>
<feature type="region of interest" description="Disordered" evidence="1">
    <location>
        <begin position="1"/>
        <end position="52"/>
    </location>
</feature>
<feature type="non-terminal residue" evidence="2">
    <location>
        <position position="52"/>
    </location>
</feature>
<dbReference type="AlphaFoldDB" id="A0A699Y6C1"/>
<name>A0A699Y6C1_TANCI</name>
<comment type="caution">
    <text evidence="2">The sequence shown here is derived from an EMBL/GenBank/DDBJ whole genome shotgun (WGS) entry which is preliminary data.</text>
</comment>